<dbReference type="Proteomes" id="UP001224392">
    <property type="component" value="Unassembled WGS sequence"/>
</dbReference>
<name>A0ABQ6LW43_9GAMM</name>
<evidence type="ECO:0000313" key="1">
    <source>
        <dbReference type="EMBL" id="GMG86285.1"/>
    </source>
</evidence>
<reference evidence="1 2" key="1">
    <citation type="submission" date="2023-04" db="EMBL/GenBank/DDBJ databases">
        <title>Marinobulbifer ophiurae gen. nov., sp. Nov., isolate from tissue of brittle star Ophioplocus japonicus.</title>
        <authorList>
            <person name="Kawano K."/>
            <person name="Sawayama S."/>
            <person name="Nakagawa S."/>
        </authorList>
    </citation>
    <scope>NUCLEOTIDE SEQUENCE [LARGE SCALE GENOMIC DNA]</scope>
    <source>
        <strain evidence="1 2">NKW57</strain>
    </source>
</reference>
<protein>
    <recommendedName>
        <fullName evidence="3">DUF3108 domain-containing protein</fullName>
    </recommendedName>
</protein>
<evidence type="ECO:0000313" key="2">
    <source>
        <dbReference type="Proteomes" id="UP001224392"/>
    </source>
</evidence>
<sequence>MPNRTIRGQIRYTSRKPERLGEERGREYFTITQQPDGTDILQAHCEIDDAPNISRDVMQALRHSDSAPLDCSVRITVGDKFEGTGWFRFHETFAECETYNQRDGRLNQRIELEAPVQWMQCHPIAGDSLLMRLYDLSRGPGKQHFPHMMLSSPDHRGATGPMLFRIGFSLVYVGDTNITVEAGTFRARHFQVTDTAEGLPEEHPPYNVWCTADDDYLLLRAEAEGYMQTRYELTELHYLE</sequence>
<dbReference type="RefSeq" id="WP_285762788.1">
    <property type="nucleotide sequence ID" value="NZ_BSYJ01000001.1"/>
</dbReference>
<keyword evidence="2" id="KW-1185">Reference proteome</keyword>
<evidence type="ECO:0008006" key="3">
    <source>
        <dbReference type="Google" id="ProtNLM"/>
    </source>
</evidence>
<comment type="caution">
    <text evidence="1">The sequence shown here is derived from an EMBL/GenBank/DDBJ whole genome shotgun (WGS) entry which is preliminary data.</text>
</comment>
<organism evidence="1 2">
    <name type="scientific">Biformimicrobium ophioploci</name>
    <dbReference type="NCBI Taxonomy" id="3036711"/>
    <lineage>
        <taxon>Bacteria</taxon>
        <taxon>Pseudomonadati</taxon>
        <taxon>Pseudomonadota</taxon>
        <taxon>Gammaproteobacteria</taxon>
        <taxon>Cellvibrionales</taxon>
        <taxon>Microbulbiferaceae</taxon>
        <taxon>Biformimicrobium</taxon>
    </lineage>
</organism>
<gene>
    <name evidence="1" type="ORF">MNKW57_06060</name>
</gene>
<dbReference type="EMBL" id="BSYJ01000001">
    <property type="protein sequence ID" value="GMG86285.1"/>
    <property type="molecule type" value="Genomic_DNA"/>
</dbReference>
<proteinExistence type="predicted"/>
<accession>A0ABQ6LW43</accession>